<dbReference type="SMART" id="SM00384">
    <property type="entry name" value="AT_hook"/>
    <property type="match status" value="3"/>
</dbReference>
<evidence type="ECO:0000313" key="9">
    <source>
        <dbReference type="Proteomes" id="UP001157006"/>
    </source>
</evidence>
<dbReference type="InterPro" id="IPR015300">
    <property type="entry name" value="DNA-bd_pseudobarrel_sf"/>
</dbReference>
<reference evidence="8 9" key="1">
    <citation type="submission" date="2023-01" db="EMBL/GenBank/DDBJ databases">
        <authorList>
            <person name="Kreplak J."/>
        </authorList>
    </citation>
    <scope>NUCLEOTIDE SEQUENCE [LARGE SCALE GENOMIC DNA]</scope>
</reference>
<dbReference type="GO" id="GO:0005634">
    <property type="term" value="C:nucleus"/>
    <property type="evidence" value="ECO:0007669"/>
    <property type="project" value="UniProtKB-SubCell"/>
</dbReference>
<dbReference type="InterPro" id="IPR050655">
    <property type="entry name" value="Plant_B3_domain"/>
</dbReference>
<feature type="compositionally biased region" description="Basic and acidic residues" evidence="6">
    <location>
        <begin position="215"/>
        <end position="230"/>
    </location>
</feature>
<evidence type="ECO:0000256" key="5">
    <source>
        <dbReference type="ARBA" id="ARBA00023242"/>
    </source>
</evidence>
<feature type="compositionally biased region" description="Basic residues" evidence="6">
    <location>
        <begin position="148"/>
        <end position="157"/>
    </location>
</feature>
<dbReference type="PANTHER" id="PTHR31920">
    <property type="entry name" value="B3 DOMAIN-CONTAINING"/>
    <property type="match status" value="1"/>
</dbReference>
<keyword evidence="4" id="KW-0804">Transcription</keyword>
<feature type="region of interest" description="Disordered" evidence="6">
    <location>
        <begin position="148"/>
        <end position="250"/>
    </location>
</feature>
<dbReference type="PANTHER" id="PTHR31920:SF122">
    <property type="entry name" value="B3 DOMAIN-CONTAINING PROTEIN REM23"/>
    <property type="match status" value="1"/>
</dbReference>
<dbReference type="Pfam" id="PF02362">
    <property type="entry name" value="B3"/>
    <property type="match status" value="1"/>
</dbReference>
<protein>
    <recommendedName>
        <fullName evidence="7">TF-B3 domain-containing protein</fullName>
    </recommendedName>
</protein>
<dbReference type="EMBL" id="OX451741">
    <property type="protein sequence ID" value="CAI8616683.1"/>
    <property type="molecule type" value="Genomic_DNA"/>
</dbReference>
<dbReference type="Proteomes" id="UP001157006">
    <property type="component" value="Chromosome 6"/>
</dbReference>
<dbReference type="InterPro" id="IPR003340">
    <property type="entry name" value="B3_DNA-bd"/>
</dbReference>
<dbReference type="PRINTS" id="PR00929">
    <property type="entry name" value="ATHOOK"/>
</dbReference>
<keyword evidence="2" id="KW-0805">Transcription regulation</keyword>
<keyword evidence="5" id="KW-0539">Nucleus</keyword>
<evidence type="ECO:0000256" key="4">
    <source>
        <dbReference type="ARBA" id="ARBA00023163"/>
    </source>
</evidence>
<keyword evidence="9" id="KW-1185">Reference proteome</keyword>
<dbReference type="CDD" id="cd10017">
    <property type="entry name" value="B3_DNA"/>
    <property type="match status" value="1"/>
</dbReference>
<feature type="domain" description="TF-B3" evidence="7">
    <location>
        <begin position="7"/>
        <end position="103"/>
    </location>
</feature>
<dbReference type="SUPFAM" id="SSF101936">
    <property type="entry name" value="DNA-binding pseudobarrel domain"/>
    <property type="match status" value="1"/>
</dbReference>
<name>A0AAV1B557_VICFA</name>
<keyword evidence="3" id="KW-0238">DNA-binding</keyword>
<sequence>MNHDQQDKPSFFALIKGNINQLKVPPKIVMNLGEELWKNESIILIGSSGEKWQVSILRKENDMYLQNIGWEKFLKENSMMNEEFLFFTYNGENRFQVGIFSRNGLERPSFKKAEVAEEAPTVVKRKRGRPSLKKEEKVSFAAEAPIVGKRKRGRPRKNPAAETACGKKEKEKEKEEARATLVAKKEKEKEAPETIVARRKNDEPRKNLAAKRVCVKKEKEEAVETMESKKNKGRPRKSATPSPPVVIIID</sequence>
<evidence type="ECO:0000256" key="3">
    <source>
        <dbReference type="ARBA" id="ARBA00023125"/>
    </source>
</evidence>
<dbReference type="GO" id="GO:0003677">
    <property type="term" value="F:DNA binding"/>
    <property type="evidence" value="ECO:0007669"/>
    <property type="project" value="UniProtKB-KW"/>
</dbReference>
<evidence type="ECO:0000256" key="6">
    <source>
        <dbReference type="SAM" id="MobiDB-lite"/>
    </source>
</evidence>
<dbReference type="Gene3D" id="2.40.330.10">
    <property type="entry name" value="DNA-binding pseudobarrel domain"/>
    <property type="match status" value="1"/>
</dbReference>
<evidence type="ECO:0000256" key="2">
    <source>
        <dbReference type="ARBA" id="ARBA00023015"/>
    </source>
</evidence>
<comment type="subcellular location">
    <subcellularLocation>
        <location evidence="1">Nucleus</location>
    </subcellularLocation>
</comment>
<dbReference type="InterPro" id="IPR017956">
    <property type="entry name" value="AT_hook_DNA-bd_motif"/>
</dbReference>
<accession>A0AAV1B557</accession>
<feature type="compositionally biased region" description="Basic and acidic residues" evidence="6">
    <location>
        <begin position="165"/>
        <end position="192"/>
    </location>
</feature>
<evidence type="ECO:0000259" key="7">
    <source>
        <dbReference type="PROSITE" id="PS50863"/>
    </source>
</evidence>
<dbReference type="PROSITE" id="PS50863">
    <property type="entry name" value="B3"/>
    <property type="match status" value="1"/>
</dbReference>
<dbReference type="AlphaFoldDB" id="A0AAV1B557"/>
<organism evidence="8 9">
    <name type="scientific">Vicia faba</name>
    <name type="common">Broad bean</name>
    <name type="synonym">Faba vulgaris</name>
    <dbReference type="NCBI Taxonomy" id="3906"/>
    <lineage>
        <taxon>Eukaryota</taxon>
        <taxon>Viridiplantae</taxon>
        <taxon>Streptophyta</taxon>
        <taxon>Embryophyta</taxon>
        <taxon>Tracheophyta</taxon>
        <taxon>Spermatophyta</taxon>
        <taxon>Magnoliopsida</taxon>
        <taxon>eudicotyledons</taxon>
        <taxon>Gunneridae</taxon>
        <taxon>Pentapetalae</taxon>
        <taxon>rosids</taxon>
        <taxon>fabids</taxon>
        <taxon>Fabales</taxon>
        <taxon>Fabaceae</taxon>
        <taxon>Papilionoideae</taxon>
        <taxon>50 kb inversion clade</taxon>
        <taxon>NPAAA clade</taxon>
        <taxon>Hologalegina</taxon>
        <taxon>IRL clade</taxon>
        <taxon>Fabeae</taxon>
        <taxon>Vicia</taxon>
    </lineage>
</organism>
<evidence type="ECO:0000256" key="1">
    <source>
        <dbReference type="ARBA" id="ARBA00004123"/>
    </source>
</evidence>
<evidence type="ECO:0000313" key="8">
    <source>
        <dbReference type="EMBL" id="CAI8616683.1"/>
    </source>
</evidence>
<gene>
    <name evidence="8" type="ORF">VFH_VI040880</name>
</gene>
<dbReference type="SMART" id="SM01019">
    <property type="entry name" value="B3"/>
    <property type="match status" value="1"/>
</dbReference>
<proteinExistence type="predicted"/>